<evidence type="ECO:0000256" key="1">
    <source>
        <dbReference type="SAM" id="MobiDB-lite"/>
    </source>
</evidence>
<dbReference type="Proteomes" id="UP001153954">
    <property type="component" value="Unassembled WGS sequence"/>
</dbReference>
<protein>
    <submittedName>
        <fullName evidence="2">Uncharacterized protein</fullName>
    </submittedName>
</protein>
<feature type="compositionally biased region" description="Basic and acidic residues" evidence="1">
    <location>
        <begin position="37"/>
        <end position="49"/>
    </location>
</feature>
<comment type="caution">
    <text evidence="2">The sequence shown here is derived from an EMBL/GenBank/DDBJ whole genome shotgun (WGS) entry which is preliminary data.</text>
</comment>
<proteinExistence type="predicted"/>
<accession>A0AAU9UTS2</accession>
<reference evidence="2" key="1">
    <citation type="submission" date="2022-03" db="EMBL/GenBank/DDBJ databases">
        <authorList>
            <person name="Tunstrom K."/>
        </authorList>
    </citation>
    <scope>NUCLEOTIDE SEQUENCE</scope>
</reference>
<feature type="region of interest" description="Disordered" evidence="1">
    <location>
        <begin position="37"/>
        <end position="61"/>
    </location>
</feature>
<gene>
    <name evidence="2" type="ORF">EEDITHA_LOCUS16165</name>
</gene>
<name>A0AAU9UTS2_EUPED</name>
<evidence type="ECO:0000313" key="2">
    <source>
        <dbReference type="EMBL" id="CAH2101403.1"/>
    </source>
</evidence>
<dbReference type="EMBL" id="CAKOGL010000023">
    <property type="protein sequence ID" value="CAH2101403.1"/>
    <property type="molecule type" value="Genomic_DNA"/>
</dbReference>
<keyword evidence="3" id="KW-1185">Reference proteome</keyword>
<sequence length="97" mass="11666">MPRKRKSNISQYSKKARAMRIIRRNETSQQAELRRLEQAARDAARRAAETPEETQNRRQKHAEYMAYRRAAEKSHLVDDIWSIWRLAEALRRYHNST</sequence>
<evidence type="ECO:0000313" key="3">
    <source>
        <dbReference type="Proteomes" id="UP001153954"/>
    </source>
</evidence>
<dbReference type="AlphaFoldDB" id="A0AAU9UTS2"/>
<organism evidence="2 3">
    <name type="scientific">Euphydryas editha</name>
    <name type="common">Edith's checkerspot</name>
    <dbReference type="NCBI Taxonomy" id="104508"/>
    <lineage>
        <taxon>Eukaryota</taxon>
        <taxon>Metazoa</taxon>
        <taxon>Ecdysozoa</taxon>
        <taxon>Arthropoda</taxon>
        <taxon>Hexapoda</taxon>
        <taxon>Insecta</taxon>
        <taxon>Pterygota</taxon>
        <taxon>Neoptera</taxon>
        <taxon>Endopterygota</taxon>
        <taxon>Lepidoptera</taxon>
        <taxon>Glossata</taxon>
        <taxon>Ditrysia</taxon>
        <taxon>Papilionoidea</taxon>
        <taxon>Nymphalidae</taxon>
        <taxon>Nymphalinae</taxon>
        <taxon>Euphydryas</taxon>
    </lineage>
</organism>